<comment type="caution">
    <text evidence="1">The sequence shown here is derived from an EMBL/GenBank/DDBJ whole genome shotgun (WGS) entry which is preliminary data.</text>
</comment>
<dbReference type="Proteomes" id="UP000059074">
    <property type="component" value="Unassembled WGS sequence"/>
</dbReference>
<reference evidence="1 2" key="1">
    <citation type="submission" date="2015-10" db="EMBL/GenBank/DDBJ databases">
        <title>Transcriptomic analysis of a linuron degrading triple-species bacterial consortium.</title>
        <authorList>
            <person name="Albers P."/>
        </authorList>
    </citation>
    <scope>NUCLEOTIDE SEQUENCE [LARGE SCALE GENOMIC DNA]</scope>
    <source>
        <strain evidence="1 2">WDL6</strain>
    </source>
</reference>
<dbReference type="STRING" id="121290.APY04_1680"/>
<accession>A0A125NVA1</accession>
<keyword evidence="2" id="KW-1185">Reference proteome</keyword>
<dbReference type="EMBL" id="LMTR01000049">
    <property type="protein sequence ID" value="KWT69074.1"/>
    <property type="molecule type" value="Genomic_DNA"/>
</dbReference>
<dbReference type="AlphaFoldDB" id="A0A125NVA1"/>
<proteinExistence type="predicted"/>
<dbReference type="InterPro" id="IPR029032">
    <property type="entry name" value="AhpD-like"/>
</dbReference>
<dbReference type="PATRIC" id="fig|121290.4.peg.217"/>
<dbReference type="SUPFAM" id="SSF69118">
    <property type="entry name" value="AhpD-like"/>
    <property type="match status" value="1"/>
</dbReference>
<evidence type="ECO:0000313" key="2">
    <source>
        <dbReference type="Proteomes" id="UP000059074"/>
    </source>
</evidence>
<evidence type="ECO:0000313" key="1">
    <source>
        <dbReference type="EMBL" id="KWT69074.1"/>
    </source>
</evidence>
<organism evidence="1 2">
    <name type="scientific">Hyphomicrobium sulfonivorans</name>
    <dbReference type="NCBI Taxonomy" id="121290"/>
    <lineage>
        <taxon>Bacteria</taxon>
        <taxon>Pseudomonadati</taxon>
        <taxon>Pseudomonadota</taxon>
        <taxon>Alphaproteobacteria</taxon>
        <taxon>Hyphomicrobiales</taxon>
        <taxon>Hyphomicrobiaceae</taxon>
        <taxon>Hyphomicrobium</taxon>
    </lineage>
</organism>
<protein>
    <submittedName>
        <fullName evidence="1">Putative transmembrane protein</fullName>
    </submittedName>
</protein>
<dbReference type="Gene3D" id="1.20.1290.10">
    <property type="entry name" value="AhpD-like"/>
    <property type="match status" value="1"/>
</dbReference>
<keyword evidence="1" id="KW-0472">Membrane</keyword>
<dbReference type="RefSeq" id="WP_068461502.1">
    <property type="nucleotide sequence ID" value="NZ_LMTR01000049.1"/>
</dbReference>
<keyword evidence="1" id="KW-0812">Transmembrane</keyword>
<sequence>MAYISQLTYDDAPPENQEAFRHEQAVRGKPSNMKATLLHSVPAHAAYMQWYPLWDEVKKLLGLRGAVLYAHAISTTNNCLLCSTYFRKALTDLGTSPDKFEVSAEEEPIVALGYAAANHAQPIDPKLWAQLEERFSERDLVNLVAFAGLMVATNLFNNLVQVEVDDVLTPYVPRAQVAETADVE</sequence>
<dbReference type="OrthoDB" id="3233491at2"/>
<gene>
    <name evidence="1" type="ORF">APY04_1680</name>
</gene>
<name>A0A125NVA1_HYPSL</name>